<organism evidence="2 3">
    <name type="scientific">Bifidobacterium samirii</name>
    <dbReference type="NCBI Taxonomy" id="2306974"/>
    <lineage>
        <taxon>Bacteria</taxon>
        <taxon>Bacillati</taxon>
        <taxon>Actinomycetota</taxon>
        <taxon>Actinomycetes</taxon>
        <taxon>Bifidobacteriales</taxon>
        <taxon>Bifidobacteriaceae</taxon>
        <taxon>Bifidobacterium</taxon>
    </lineage>
</organism>
<feature type="compositionally biased region" description="Polar residues" evidence="1">
    <location>
        <begin position="1"/>
        <end position="14"/>
    </location>
</feature>
<reference evidence="2 3" key="1">
    <citation type="submission" date="2018-09" db="EMBL/GenBank/DDBJ databases">
        <title>Characterization of the phylogenetic diversity of five novel species belonging to the genus Bifidobacterium.</title>
        <authorList>
            <person name="Lugli G.A."/>
            <person name="Duranti S."/>
            <person name="Milani C."/>
        </authorList>
    </citation>
    <scope>NUCLEOTIDE SEQUENCE [LARGE SCALE GENOMIC DNA]</scope>
    <source>
        <strain evidence="2 3">2033B</strain>
    </source>
</reference>
<gene>
    <name evidence="2" type="ORF">D2E24_1440</name>
</gene>
<proteinExistence type="predicted"/>
<evidence type="ECO:0000313" key="3">
    <source>
        <dbReference type="Proteomes" id="UP000287470"/>
    </source>
</evidence>
<keyword evidence="3" id="KW-1185">Reference proteome</keyword>
<evidence type="ECO:0000313" key="2">
    <source>
        <dbReference type="EMBL" id="RSX54670.1"/>
    </source>
</evidence>
<comment type="caution">
    <text evidence="2">The sequence shown here is derived from an EMBL/GenBank/DDBJ whole genome shotgun (WGS) entry which is preliminary data.</text>
</comment>
<dbReference type="RefSeq" id="WP_125968706.1">
    <property type="nucleotide sequence ID" value="NZ_QXGK01000015.1"/>
</dbReference>
<dbReference type="Proteomes" id="UP000287470">
    <property type="component" value="Unassembled WGS sequence"/>
</dbReference>
<dbReference type="EMBL" id="QXGK01000015">
    <property type="protein sequence ID" value="RSX54670.1"/>
    <property type="molecule type" value="Genomic_DNA"/>
</dbReference>
<dbReference type="AlphaFoldDB" id="A0A430FPB0"/>
<accession>A0A430FPB0</accession>
<sequence length="104" mass="11257">MAQQKGGNATNGINGSDDFEMSDEEIRLAEENDTDFFDSFDIGKLSPDAVFASFYGDDEDDDEDDDFDDDLDFGDGLGANPFATLRALMDASGQGPIDPDADLR</sequence>
<name>A0A430FPB0_9BIFI</name>
<evidence type="ECO:0000256" key="1">
    <source>
        <dbReference type="SAM" id="MobiDB-lite"/>
    </source>
</evidence>
<feature type="region of interest" description="Disordered" evidence="1">
    <location>
        <begin position="1"/>
        <end position="32"/>
    </location>
</feature>
<protein>
    <submittedName>
        <fullName evidence="2">Uncharacterized protein</fullName>
    </submittedName>
</protein>